<gene>
    <name evidence="15" type="ORF">M6B38_338595</name>
</gene>
<dbReference type="InterPro" id="IPR008271">
    <property type="entry name" value="Ser/Thr_kinase_AS"/>
</dbReference>
<keyword evidence="7 15" id="KW-0418">Kinase</keyword>
<dbReference type="GO" id="GO:0016020">
    <property type="term" value="C:membrane"/>
    <property type="evidence" value="ECO:0007669"/>
    <property type="project" value="UniProtKB-SubCell"/>
</dbReference>
<dbReference type="PROSITE" id="PS00107">
    <property type="entry name" value="PROTEIN_KINASE_ATP"/>
    <property type="match status" value="1"/>
</dbReference>
<dbReference type="FunFam" id="1.10.510.10:FF:000590">
    <property type="entry name" value="PR5-like receptor kinase"/>
    <property type="match status" value="1"/>
</dbReference>
<dbReference type="SMART" id="SM00220">
    <property type="entry name" value="S_TKc"/>
    <property type="match status" value="1"/>
</dbReference>
<evidence type="ECO:0000313" key="15">
    <source>
        <dbReference type="EMBL" id="KAJ6833742.1"/>
    </source>
</evidence>
<reference evidence="15" key="1">
    <citation type="journal article" date="2023" name="GigaByte">
        <title>Genome assembly of the bearded iris, Iris pallida Lam.</title>
        <authorList>
            <person name="Bruccoleri R.E."/>
            <person name="Oakeley E.J."/>
            <person name="Faust A.M.E."/>
            <person name="Altorfer M."/>
            <person name="Dessus-Babus S."/>
            <person name="Burckhardt D."/>
            <person name="Oertli M."/>
            <person name="Naumann U."/>
            <person name="Petersen F."/>
            <person name="Wong J."/>
        </authorList>
    </citation>
    <scope>NUCLEOTIDE SEQUENCE</scope>
    <source>
        <strain evidence="15">GSM-AAB239-AS_SAM_17_03QT</strain>
    </source>
</reference>
<keyword evidence="2" id="KW-0723">Serine/threonine-protein kinase</keyword>
<reference evidence="15" key="2">
    <citation type="submission" date="2023-04" db="EMBL/GenBank/DDBJ databases">
        <authorList>
            <person name="Bruccoleri R.E."/>
            <person name="Oakeley E.J."/>
            <person name="Faust A.-M."/>
            <person name="Dessus-Babus S."/>
            <person name="Altorfer M."/>
            <person name="Burckhardt D."/>
            <person name="Oertli M."/>
            <person name="Naumann U."/>
            <person name="Petersen F."/>
            <person name="Wong J."/>
        </authorList>
    </citation>
    <scope>NUCLEOTIDE SEQUENCE</scope>
    <source>
        <strain evidence="15">GSM-AAB239-AS_SAM_17_03QT</strain>
        <tissue evidence="15">Leaf</tissue>
    </source>
</reference>
<dbReference type="InterPro" id="IPR011009">
    <property type="entry name" value="Kinase-like_dom_sf"/>
</dbReference>
<keyword evidence="6 12" id="KW-0547">Nucleotide-binding</keyword>
<keyword evidence="3" id="KW-0808">Transferase</keyword>
<evidence type="ECO:0000256" key="3">
    <source>
        <dbReference type="ARBA" id="ARBA00022679"/>
    </source>
</evidence>
<dbReference type="Gene3D" id="1.10.510.10">
    <property type="entry name" value="Transferase(Phosphotransferase) domain 1"/>
    <property type="match status" value="1"/>
</dbReference>
<feature type="binding site" evidence="12">
    <location>
        <position position="320"/>
    </location>
    <ligand>
        <name>ATP</name>
        <dbReference type="ChEBI" id="CHEBI:30616"/>
    </ligand>
</feature>
<proteinExistence type="predicted"/>
<keyword evidence="8 12" id="KW-0067">ATP-binding</keyword>
<dbReference type="Pfam" id="PF13947">
    <property type="entry name" value="GUB_WAK_bind"/>
    <property type="match status" value="1"/>
</dbReference>
<keyword evidence="10" id="KW-0472">Membrane</keyword>
<dbReference type="PROSITE" id="PS50011">
    <property type="entry name" value="PROTEIN_KINASE_DOM"/>
    <property type="match status" value="1"/>
</dbReference>
<dbReference type="GO" id="GO:0005524">
    <property type="term" value="F:ATP binding"/>
    <property type="evidence" value="ECO:0007669"/>
    <property type="project" value="UniProtKB-UniRule"/>
</dbReference>
<keyword evidence="16" id="KW-1185">Reference proteome</keyword>
<keyword evidence="5 13" id="KW-0732">Signal</keyword>
<keyword evidence="11" id="KW-0325">Glycoprotein</keyword>
<dbReference type="Proteomes" id="UP001140949">
    <property type="component" value="Unassembled WGS sequence"/>
</dbReference>
<name>A0AAX6GYX5_IRIPA</name>
<feature type="domain" description="Protein kinase" evidence="14">
    <location>
        <begin position="292"/>
        <end position="577"/>
    </location>
</feature>
<feature type="chain" id="PRO_5043590145" evidence="13">
    <location>
        <begin position="18"/>
        <end position="604"/>
    </location>
</feature>
<dbReference type="GO" id="GO:0030247">
    <property type="term" value="F:polysaccharide binding"/>
    <property type="evidence" value="ECO:0007669"/>
    <property type="project" value="InterPro"/>
</dbReference>
<evidence type="ECO:0000256" key="4">
    <source>
        <dbReference type="ARBA" id="ARBA00022692"/>
    </source>
</evidence>
<evidence type="ECO:0000256" key="6">
    <source>
        <dbReference type="ARBA" id="ARBA00022741"/>
    </source>
</evidence>
<dbReference type="InterPro" id="IPR017441">
    <property type="entry name" value="Protein_kinase_ATP_BS"/>
</dbReference>
<evidence type="ECO:0000256" key="11">
    <source>
        <dbReference type="ARBA" id="ARBA00023180"/>
    </source>
</evidence>
<dbReference type="Pfam" id="PF00069">
    <property type="entry name" value="Pkinase"/>
    <property type="match status" value="1"/>
</dbReference>
<dbReference type="EMBL" id="JANAVB010014797">
    <property type="protein sequence ID" value="KAJ6833742.1"/>
    <property type="molecule type" value="Genomic_DNA"/>
</dbReference>
<dbReference type="AlphaFoldDB" id="A0AAX6GYX5"/>
<dbReference type="InterPro" id="IPR045874">
    <property type="entry name" value="LRK10/LRL21-25-like"/>
</dbReference>
<evidence type="ECO:0000313" key="16">
    <source>
        <dbReference type="Proteomes" id="UP001140949"/>
    </source>
</evidence>
<feature type="signal peptide" evidence="13">
    <location>
        <begin position="1"/>
        <end position="17"/>
    </location>
</feature>
<dbReference type="InterPro" id="IPR000719">
    <property type="entry name" value="Prot_kinase_dom"/>
</dbReference>
<dbReference type="PROSITE" id="PS00108">
    <property type="entry name" value="PROTEIN_KINASE_ST"/>
    <property type="match status" value="1"/>
</dbReference>
<protein>
    <submittedName>
        <fullName evidence="15">LEAF RUST 10 DISEASE-RESISTANCE LOCUS RECEPTOR-LIKE PROTEIN KINASE-like 2.1</fullName>
    </submittedName>
</protein>
<dbReference type="SUPFAM" id="SSF56112">
    <property type="entry name" value="Protein kinase-like (PK-like)"/>
    <property type="match status" value="1"/>
</dbReference>
<evidence type="ECO:0000256" key="10">
    <source>
        <dbReference type="ARBA" id="ARBA00023136"/>
    </source>
</evidence>
<dbReference type="GO" id="GO:0004674">
    <property type="term" value="F:protein serine/threonine kinase activity"/>
    <property type="evidence" value="ECO:0007669"/>
    <property type="project" value="UniProtKB-KW"/>
</dbReference>
<evidence type="ECO:0000256" key="1">
    <source>
        <dbReference type="ARBA" id="ARBA00004479"/>
    </source>
</evidence>
<dbReference type="InterPro" id="IPR025287">
    <property type="entry name" value="WAK_GUB"/>
</dbReference>
<evidence type="ECO:0000256" key="5">
    <source>
        <dbReference type="ARBA" id="ARBA00022729"/>
    </source>
</evidence>
<dbReference type="FunFam" id="3.30.200.20:FF:000178">
    <property type="entry name" value="serine/threonine-protein kinase PBS1-like"/>
    <property type="match status" value="1"/>
</dbReference>
<keyword evidence="15" id="KW-0675">Receptor</keyword>
<keyword evidence="9" id="KW-1133">Transmembrane helix</keyword>
<evidence type="ECO:0000259" key="14">
    <source>
        <dbReference type="PROSITE" id="PS50011"/>
    </source>
</evidence>
<organism evidence="15 16">
    <name type="scientific">Iris pallida</name>
    <name type="common">Sweet iris</name>
    <dbReference type="NCBI Taxonomy" id="29817"/>
    <lineage>
        <taxon>Eukaryota</taxon>
        <taxon>Viridiplantae</taxon>
        <taxon>Streptophyta</taxon>
        <taxon>Embryophyta</taxon>
        <taxon>Tracheophyta</taxon>
        <taxon>Spermatophyta</taxon>
        <taxon>Magnoliopsida</taxon>
        <taxon>Liliopsida</taxon>
        <taxon>Asparagales</taxon>
        <taxon>Iridaceae</taxon>
        <taxon>Iridoideae</taxon>
        <taxon>Irideae</taxon>
        <taxon>Iris</taxon>
    </lineage>
</organism>
<evidence type="ECO:0000256" key="13">
    <source>
        <dbReference type="SAM" id="SignalP"/>
    </source>
</evidence>
<dbReference type="PANTHER" id="PTHR27009">
    <property type="entry name" value="RUST RESISTANCE KINASE LR10-RELATED"/>
    <property type="match status" value="1"/>
</dbReference>
<evidence type="ECO:0000256" key="9">
    <source>
        <dbReference type="ARBA" id="ARBA00022989"/>
    </source>
</evidence>
<evidence type="ECO:0000256" key="2">
    <source>
        <dbReference type="ARBA" id="ARBA00022527"/>
    </source>
</evidence>
<comment type="subcellular location">
    <subcellularLocation>
        <location evidence="1">Membrane</location>
        <topology evidence="1">Single-pass type I membrane protein</topology>
    </subcellularLocation>
</comment>
<evidence type="ECO:0000256" key="12">
    <source>
        <dbReference type="PROSITE-ProRule" id="PRU10141"/>
    </source>
</evidence>
<dbReference type="Gene3D" id="3.30.200.20">
    <property type="entry name" value="Phosphorylase Kinase, domain 1"/>
    <property type="match status" value="1"/>
</dbReference>
<evidence type="ECO:0000256" key="8">
    <source>
        <dbReference type="ARBA" id="ARBA00022840"/>
    </source>
</evidence>
<sequence length="604" mass="67391">MALLFLLLFLLPIPSFSNSCPTIHPSCDSDIEISYPFYTNDTLSGCNGTYLIHCDDDSSTPTIQFRDYRQRTVAFPVKNISYSDKTITIQYPQFATLYPSDSHCSFLYEFAPPIPHFDAPHPPVIDPFDRSLSSCKWGRRGFSLLSSDYNYYSVCNLYYWDELEGDLPQGVSPACRARNKAPLFEFVLSFREPADGLSLLSAGFSHYLELRADCFNENACRGKKHAKTITIAASVGGTAVLVAACCIALCCFSRMSWKKNINNDQYVENFLRKHGSLAPKRYKYSDVKKITESFRNKLGQGGYGSVFKGNLSDGRLVAVKVLSDSKGNGEDFFNEIASIGRSSHVNIVNLLGFCSEGSKRALVYEYMCNGSLDKLICLENPKTTHSWQKLYQIATGIARGLEYLHRGCNTRIVHFDIKPHNILLDEDFCPKISDFGLSKLCLRKDSIMSVEGTRGTVGYIAPEVFSRNFGVVSSKSDIYSYGMMVLEMVGGREKTPLEVQNTSETYFPCSIYKHLDQVEGLQAYGATAETEELARKMILVGLWCIQTMPQNRPSITKVIEMLEGSIDDLPVPPKPYLTFPSLKGQMDDISSSSCSSGGCSYALH</sequence>
<accession>A0AAX6GYX5</accession>
<comment type="caution">
    <text evidence="15">The sequence shown here is derived from an EMBL/GenBank/DDBJ whole genome shotgun (WGS) entry which is preliminary data.</text>
</comment>
<evidence type="ECO:0000256" key="7">
    <source>
        <dbReference type="ARBA" id="ARBA00022777"/>
    </source>
</evidence>
<keyword evidence="4" id="KW-0812">Transmembrane</keyword>